<keyword evidence="6" id="KW-1185">Reference proteome</keyword>
<dbReference type="InterPro" id="IPR036388">
    <property type="entry name" value="WH-like_DNA-bd_sf"/>
</dbReference>
<dbReference type="GO" id="GO:0030247">
    <property type="term" value="F:polysaccharide binding"/>
    <property type="evidence" value="ECO:0007669"/>
    <property type="project" value="UniProtKB-UniRule"/>
</dbReference>
<keyword evidence="2" id="KW-0624">Polysaccharide degradation</keyword>
<dbReference type="RefSeq" id="WP_190205750.1">
    <property type="nucleotide sequence ID" value="NZ_BNBI01000008.1"/>
</dbReference>
<dbReference type="InterPro" id="IPR008965">
    <property type="entry name" value="CBM2/CBM3_carb-bd_dom_sf"/>
</dbReference>
<dbReference type="GO" id="GO:0000272">
    <property type="term" value="P:polysaccharide catabolic process"/>
    <property type="evidence" value="ECO:0007669"/>
    <property type="project" value="UniProtKB-KW"/>
</dbReference>
<evidence type="ECO:0000259" key="4">
    <source>
        <dbReference type="PROSITE" id="PS51173"/>
    </source>
</evidence>
<accession>A0A919AJL0</accession>
<dbReference type="PROSITE" id="PS51173">
    <property type="entry name" value="CBM2"/>
    <property type="match status" value="1"/>
</dbReference>
<gene>
    <name evidence="5" type="ORF">GCM10018772_40490</name>
</gene>
<dbReference type="Gene3D" id="2.60.40.290">
    <property type="match status" value="1"/>
</dbReference>
<comment type="caution">
    <text evidence="5">The sequence shown here is derived from an EMBL/GenBank/DDBJ whole genome shotgun (WGS) entry which is preliminary data.</text>
</comment>
<evidence type="ECO:0000313" key="6">
    <source>
        <dbReference type="Proteomes" id="UP000630718"/>
    </source>
</evidence>
<dbReference type="EMBL" id="BNBI01000008">
    <property type="protein sequence ID" value="GHF11308.1"/>
    <property type="molecule type" value="Genomic_DNA"/>
</dbReference>
<feature type="compositionally biased region" description="Low complexity" evidence="3">
    <location>
        <begin position="317"/>
        <end position="330"/>
    </location>
</feature>
<evidence type="ECO:0000256" key="1">
    <source>
        <dbReference type="ARBA" id="ARBA00022729"/>
    </source>
</evidence>
<reference evidence="5" key="1">
    <citation type="journal article" date="2014" name="Int. J. Syst. Evol. Microbiol.">
        <title>Complete genome sequence of Corynebacterium casei LMG S-19264T (=DSM 44701T), isolated from a smear-ripened cheese.</title>
        <authorList>
            <consortium name="US DOE Joint Genome Institute (JGI-PGF)"/>
            <person name="Walter F."/>
            <person name="Albersmeier A."/>
            <person name="Kalinowski J."/>
            <person name="Ruckert C."/>
        </authorList>
    </citation>
    <scope>NUCLEOTIDE SEQUENCE</scope>
    <source>
        <strain evidence="5">JCM 4477</strain>
    </source>
</reference>
<feature type="compositionally biased region" description="Low complexity" evidence="3">
    <location>
        <begin position="339"/>
        <end position="359"/>
    </location>
</feature>
<name>A0A919AJL0_9ACTN</name>
<dbReference type="GO" id="GO:0004553">
    <property type="term" value="F:hydrolase activity, hydrolyzing O-glycosyl compounds"/>
    <property type="evidence" value="ECO:0007669"/>
    <property type="project" value="InterPro"/>
</dbReference>
<dbReference type="Gene3D" id="1.10.10.10">
    <property type="entry name" value="Winged helix-like DNA-binding domain superfamily/Winged helix DNA-binding domain"/>
    <property type="match status" value="1"/>
</dbReference>
<reference evidence="5" key="2">
    <citation type="submission" date="2020-09" db="EMBL/GenBank/DDBJ databases">
        <authorList>
            <person name="Sun Q."/>
            <person name="Ohkuma M."/>
        </authorList>
    </citation>
    <scope>NUCLEOTIDE SEQUENCE</scope>
    <source>
        <strain evidence="5">JCM 4477</strain>
    </source>
</reference>
<dbReference type="SMART" id="SM00637">
    <property type="entry name" value="CBD_II"/>
    <property type="match status" value="1"/>
</dbReference>
<feature type="region of interest" description="Disordered" evidence="3">
    <location>
        <begin position="253"/>
        <end position="282"/>
    </location>
</feature>
<evidence type="ECO:0000256" key="2">
    <source>
        <dbReference type="ARBA" id="ARBA00023326"/>
    </source>
</evidence>
<protein>
    <recommendedName>
        <fullName evidence="4">CBM2 domain-containing protein</fullName>
    </recommendedName>
</protein>
<dbReference type="InterPro" id="IPR012291">
    <property type="entry name" value="CBM2_carb-bd_dom_sf"/>
</dbReference>
<keyword evidence="1" id="KW-0732">Signal</keyword>
<keyword evidence="2" id="KW-0119">Carbohydrate metabolism</keyword>
<sequence>MPDLPIPEDAAEAALFSECWDAVLSYADLCTAGSAAAGRLAAEAFARGMREARTTGRRPARLPRVPLLLTAVRATAASWEAAGRGQDLDPDLKLWLHSPRAARYTGPPRRRPLALRALGELRAPDAELLWLADVEALPLTVVARRLGLDPATAAGRLDGARARFRDRCRRAHLDTPADGPCHGYAALLDAATRTPGAGLPEDLSRHLAICADCAEAAACLRPHGTAPAAALASGVVGWNGAAYLERRRRAADARLGTPGPGPAGPGDDHHDRPGPGGHRAKLRRGGLLGAAALVSLLALGVTLMPFGSAAGPGGAEPAGTTGRRTGAEPEAAPPPPPVTARARPSAAGTTGAPEATPGRRPSDPDPAPAPRDTATAPPPATGPATTPAASPDCRIRYELVDQWPDGFQAAVTLTTARALDTWRVSWTFPDGQRVTRMWDATADQDGPRVTADAADYHRAVPAGGKVGFGFLASWRDRNSPPRDFTLNGRACAAD</sequence>
<dbReference type="SUPFAM" id="SSF49384">
    <property type="entry name" value="Carbohydrate-binding domain"/>
    <property type="match status" value="1"/>
</dbReference>
<dbReference type="Pfam" id="PF00553">
    <property type="entry name" value="CBM_2"/>
    <property type="match status" value="1"/>
</dbReference>
<feature type="region of interest" description="Disordered" evidence="3">
    <location>
        <begin position="311"/>
        <end position="390"/>
    </location>
</feature>
<dbReference type="InterPro" id="IPR001919">
    <property type="entry name" value="CBD2"/>
</dbReference>
<evidence type="ECO:0000313" key="5">
    <source>
        <dbReference type="EMBL" id="GHF11308.1"/>
    </source>
</evidence>
<organism evidence="5 6">
    <name type="scientific">Streptomyces fumanus</name>
    <dbReference type="NCBI Taxonomy" id="67302"/>
    <lineage>
        <taxon>Bacteria</taxon>
        <taxon>Bacillati</taxon>
        <taxon>Actinomycetota</taxon>
        <taxon>Actinomycetes</taxon>
        <taxon>Kitasatosporales</taxon>
        <taxon>Streptomycetaceae</taxon>
        <taxon>Streptomyces</taxon>
    </lineage>
</organism>
<feature type="domain" description="CBM2" evidence="4">
    <location>
        <begin position="386"/>
        <end position="494"/>
    </location>
</feature>
<dbReference type="AlphaFoldDB" id="A0A919AJL0"/>
<evidence type="ECO:0000256" key="3">
    <source>
        <dbReference type="SAM" id="MobiDB-lite"/>
    </source>
</evidence>
<dbReference type="Proteomes" id="UP000630718">
    <property type="component" value="Unassembled WGS sequence"/>
</dbReference>
<proteinExistence type="predicted"/>